<name>A0A1V4HXF2_NITVU</name>
<keyword evidence="6" id="KW-0812">Transmembrane</keyword>
<feature type="coiled-coil region" evidence="5">
    <location>
        <begin position="129"/>
        <end position="156"/>
    </location>
</feature>
<feature type="domain" description="Multidrug resistance protein MdtA-like barrel-sandwich hybrid" evidence="7">
    <location>
        <begin position="90"/>
        <end position="243"/>
    </location>
</feature>
<evidence type="ECO:0000256" key="6">
    <source>
        <dbReference type="SAM" id="Phobius"/>
    </source>
</evidence>
<evidence type="ECO:0000256" key="3">
    <source>
        <dbReference type="ARBA" id="ARBA00022448"/>
    </source>
</evidence>
<dbReference type="GO" id="GO:1990281">
    <property type="term" value="C:efflux pump complex"/>
    <property type="evidence" value="ECO:0007669"/>
    <property type="project" value="TreeGrafter"/>
</dbReference>
<dbReference type="GO" id="GO:1990961">
    <property type="term" value="P:xenobiotic detoxification by transmembrane export across the plasma membrane"/>
    <property type="evidence" value="ECO:0007669"/>
    <property type="project" value="InterPro"/>
</dbReference>
<dbReference type="InterPro" id="IPR030190">
    <property type="entry name" value="MacA_alpha-hairpin_sf"/>
</dbReference>
<dbReference type="PANTHER" id="PTHR30469:SF33">
    <property type="entry name" value="SLR1207 PROTEIN"/>
    <property type="match status" value="1"/>
</dbReference>
<evidence type="ECO:0000256" key="2">
    <source>
        <dbReference type="ARBA" id="ARBA00009477"/>
    </source>
</evidence>
<dbReference type="InterPro" id="IPR058625">
    <property type="entry name" value="MdtA-like_BSH"/>
</dbReference>
<protein>
    <submittedName>
        <fullName evidence="9">Efflux transporter periplasmic adaptor subunit</fullName>
    </submittedName>
</protein>
<sequence length="413" mass="44148">MPTMNAPVPPDDVDGVTLLPAWTAPARRTRGSRRLVLGVSVVTLAVLGTLAFMGFRAPSPDSLYETVAVTRQDIESTVAATGKIQPRAYVDVGAQVSGQLKRLHVAVGDEVTAGAVVAEIDAEMQAAKVEGIEADVARLTAELAEQEAGLAFAKRNAERHLTLSQSSAVSKVAFETAERDRDILIARIDASKARIRQMQADLHAQKTALRFARITAPMAGTVVSLDAKEGQTLNANYDTPLVLQIADLDTMTVWTDVSEADVVKLREGMPLWFTTLGRPDRKWHATLRQIQPAPRRPDKKVEAKAATQSGNVVLYTALFDVPNKDGGLKAGMTAQVFFVTAAAQNALVIPVSSLNEKSEVRVLQGDGTIAVRKVETGARTRFLSEVTSGLAGGERIITGVKASGPPAKLRVES</sequence>
<dbReference type="GO" id="GO:0030313">
    <property type="term" value="C:cell envelope"/>
    <property type="evidence" value="ECO:0007669"/>
    <property type="project" value="UniProtKB-SubCell"/>
</dbReference>
<dbReference type="Pfam" id="PF25917">
    <property type="entry name" value="BSH_RND"/>
    <property type="match status" value="1"/>
</dbReference>
<evidence type="ECO:0000259" key="8">
    <source>
        <dbReference type="Pfam" id="PF25967"/>
    </source>
</evidence>
<comment type="subcellular location">
    <subcellularLocation>
        <location evidence="1">Cell envelope</location>
    </subcellularLocation>
</comment>
<evidence type="ECO:0000313" key="9">
    <source>
        <dbReference type="EMBL" id="OPH82623.1"/>
    </source>
</evidence>
<dbReference type="EMBL" id="MWPQ01000042">
    <property type="protein sequence ID" value="OPH82623.1"/>
    <property type="molecule type" value="Genomic_DNA"/>
</dbReference>
<organism evidence="9 10">
    <name type="scientific">Nitrobacter vulgaris</name>
    <dbReference type="NCBI Taxonomy" id="29421"/>
    <lineage>
        <taxon>Bacteria</taxon>
        <taxon>Pseudomonadati</taxon>
        <taxon>Pseudomonadota</taxon>
        <taxon>Alphaproteobacteria</taxon>
        <taxon>Hyphomicrobiales</taxon>
        <taxon>Nitrobacteraceae</taxon>
        <taxon>Nitrobacter</taxon>
    </lineage>
</organism>
<dbReference type="OrthoDB" id="9791520at2"/>
<evidence type="ECO:0000259" key="7">
    <source>
        <dbReference type="Pfam" id="PF25917"/>
    </source>
</evidence>
<dbReference type="GO" id="GO:1990195">
    <property type="term" value="C:macrolide transmembrane transporter complex"/>
    <property type="evidence" value="ECO:0007669"/>
    <property type="project" value="InterPro"/>
</dbReference>
<keyword evidence="10" id="KW-1185">Reference proteome</keyword>
<comment type="similarity">
    <text evidence="2">Belongs to the membrane fusion protein (MFP) (TC 8.A.1) family.</text>
</comment>
<dbReference type="NCBIfam" id="TIGR01730">
    <property type="entry name" value="RND_mfp"/>
    <property type="match status" value="1"/>
</dbReference>
<feature type="domain" description="Multidrug resistance protein MdtA-like C-terminal permuted SH3" evidence="8">
    <location>
        <begin position="345"/>
        <end position="399"/>
    </location>
</feature>
<gene>
    <name evidence="9" type="ORF">B2M20_11180</name>
</gene>
<evidence type="ECO:0000256" key="1">
    <source>
        <dbReference type="ARBA" id="ARBA00004196"/>
    </source>
</evidence>
<comment type="caution">
    <text evidence="9">The sequence shown here is derived from an EMBL/GenBank/DDBJ whole genome shotgun (WGS) entry which is preliminary data.</text>
</comment>
<reference evidence="9 10" key="1">
    <citation type="submission" date="2017-02" db="EMBL/GenBank/DDBJ databases">
        <title>Genome sequence of the nitrite-oxidizing bacterium Nitrobacter vulgaris strain Ab1.</title>
        <authorList>
            <person name="Mellbye B.L."/>
            <person name="Davis E.W."/>
            <person name="Spieck E."/>
            <person name="Chang J.H."/>
            <person name="Bottomley P.J."/>
            <person name="Sayavedra-Soto L.A."/>
        </authorList>
    </citation>
    <scope>NUCLEOTIDE SEQUENCE [LARGE SCALE GENOMIC DNA]</scope>
    <source>
        <strain evidence="9 10">Ab1</strain>
    </source>
</reference>
<accession>A0A1V4HXF2</accession>
<dbReference type="Gene3D" id="2.40.50.100">
    <property type="match status" value="1"/>
</dbReference>
<dbReference type="GO" id="GO:0015562">
    <property type="term" value="F:efflux transmembrane transporter activity"/>
    <property type="evidence" value="ECO:0007669"/>
    <property type="project" value="TreeGrafter"/>
</dbReference>
<feature type="transmembrane region" description="Helical" evidence="6">
    <location>
        <begin position="35"/>
        <end position="55"/>
    </location>
</feature>
<dbReference type="GO" id="GO:0019898">
    <property type="term" value="C:extrinsic component of membrane"/>
    <property type="evidence" value="ECO:0007669"/>
    <property type="project" value="InterPro"/>
</dbReference>
<dbReference type="Proteomes" id="UP000189940">
    <property type="component" value="Unassembled WGS sequence"/>
</dbReference>
<keyword evidence="3" id="KW-0813">Transport</keyword>
<proteinExistence type="inferred from homology"/>
<keyword evidence="4 5" id="KW-0175">Coiled coil</keyword>
<evidence type="ECO:0000256" key="4">
    <source>
        <dbReference type="ARBA" id="ARBA00023054"/>
    </source>
</evidence>
<dbReference type="InterPro" id="IPR006143">
    <property type="entry name" value="RND_pump_MFP"/>
</dbReference>
<evidence type="ECO:0000313" key="10">
    <source>
        <dbReference type="Proteomes" id="UP000189940"/>
    </source>
</evidence>
<dbReference type="InterPro" id="IPR058627">
    <property type="entry name" value="MdtA-like_C"/>
</dbReference>
<dbReference type="Pfam" id="PF25967">
    <property type="entry name" value="RND-MFP_C"/>
    <property type="match status" value="1"/>
</dbReference>
<evidence type="ECO:0000256" key="5">
    <source>
        <dbReference type="SAM" id="Coils"/>
    </source>
</evidence>
<dbReference type="Gene3D" id="2.40.30.170">
    <property type="match status" value="1"/>
</dbReference>
<dbReference type="PANTHER" id="PTHR30469">
    <property type="entry name" value="MULTIDRUG RESISTANCE PROTEIN MDTA"/>
    <property type="match status" value="1"/>
</dbReference>
<dbReference type="STRING" id="29421.B2M20_11180"/>
<dbReference type="Gene3D" id="6.20.50.140">
    <property type="match status" value="1"/>
</dbReference>
<dbReference type="SUPFAM" id="SSF111369">
    <property type="entry name" value="HlyD-like secretion proteins"/>
    <property type="match status" value="1"/>
</dbReference>
<keyword evidence="6" id="KW-0472">Membrane</keyword>
<keyword evidence="6" id="KW-1133">Transmembrane helix</keyword>
<dbReference type="Gene3D" id="6.10.140.1990">
    <property type="match status" value="1"/>
</dbReference>
<dbReference type="AlphaFoldDB" id="A0A1V4HXF2"/>